<evidence type="ECO:0000313" key="5">
    <source>
        <dbReference type="EMBL" id="KOF78650.1"/>
    </source>
</evidence>
<sequence length="198" mass="23363">MKPIVELAKISHFSRYETNHLIKMYQHYTDKKLDRIRFRDILLYIFGMTNDILMDRVFRAFDKDNDSWICIEEWIGGLSVFLRGNNEEKMAYCFDVYDLNGDGYISREEMFQMLKNCLIKQPTEEDPDEGIKDLVDMVLKKMDVDHDARLSFSDYRTSVMAEPLLIEAFGPCLPTEEQKELFMTTRVCEKIPGHVCED</sequence>
<dbReference type="InterPro" id="IPR011992">
    <property type="entry name" value="EF-hand-dom_pair"/>
</dbReference>
<accession>A0A0L8GPY8</accession>
<dbReference type="InterPro" id="IPR002048">
    <property type="entry name" value="EF_hand_dom"/>
</dbReference>
<name>A0A0L8GPY8_OCTBM</name>
<feature type="domain" description="EF-hand" evidence="4">
    <location>
        <begin position="49"/>
        <end position="84"/>
    </location>
</feature>
<protein>
    <recommendedName>
        <fullName evidence="4">EF-hand domain-containing protein</fullName>
    </recommendedName>
</protein>
<dbReference type="Gene3D" id="1.10.238.10">
    <property type="entry name" value="EF-hand"/>
    <property type="match status" value="1"/>
</dbReference>
<dbReference type="OrthoDB" id="191686at2759"/>
<feature type="domain" description="EF-hand" evidence="4">
    <location>
        <begin position="85"/>
        <end position="120"/>
    </location>
</feature>
<dbReference type="CDD" id="cd00051">
    <property type="entry name" value="EFh"/>
    <property type="match status" value="2"/>
</dbReference>
<reference evidence="5" key="1">
    <citation type="submission" date="2015-07" db="EMBL/GenBank/DDBJ databases">
        <title>MeaNS - Measles Nucleotide Surveillance Program.</title>
        <authorList>
            <person name="Tran T."/>
            <person name="Druce J."/>
        </authorList>
    </citation>
    <scope>NUCLEOTIDE SEQUENCE</scope>
    <source>
        <strain evidence="5">UCB-OBI-ISO-001</strain>
        <tissue evidence="5">Gonad</tissue>
    </source>
</reference>
<dbReference type="PRINTS" id="PR00450">
    <property type="entry name" value="RECOVERIN"/>
</dbReference>
<keyword evidence="1" id="KW-0479">Metal-binding</keyword>
<keyword evidence="2" id="KW-0677">Repeat</keyword>
<dbReference type="SMART" id="SM00054">
    <property type="entry name" value="EFh"/>
    <property type="match status" value="3"/>
</dbReference>
<dbReference type="PROSITE" id="PS00018">
    <property type="entry name" value="EF_HAND_1"/>
    <property type="match status" value="1"/>
</dbReference>
<dbReference type="Pfam" id="PF13499">
    <property type="entry name" value="EF-hand_7"/>
    <property type="match status" value="1"/>
</dbReference>
<dbReference type="AlphaFoldDB" id="A0A0L8GPY8"/>
<keyword evidence="3" id="KW-0106">Calcium</keyword>
<proteinExistence type="predicted"/>
<evidence type="ECO:0000259" key="4">
    <source>
        <dbReference type="PROSITE" id="PS50222"/>
    </source>
</evidence>
<dbReference type="OMA" id="MLKNSIH"/>
<dbReference type="GO" id="GO:0005509">
    <property type="term" value="F:calcium ion binding"/>
    <property type="evidence" value="ECO:0007669"/>
    <property type="project" value="InterPro"/>
</dbReference>
<organism evidence="5">
    <name type="scientific">Octopus bimaculoides</name>
    <name type="common">California two-spotted octopus</name>
    <dbReference type="NCBI Taxonomy" id="37653"/>
    <lineage>
        <taxon>Eukaryota</taxon>
        <taxon>Metazoa</taxon>
        <taxon>Spiralia</taxon>
        <taxon>Lophotrochozoa</taxon>
        <taxon>Mollusca</taxon>
        <taxon>Cephalopoda</taxon>
        <taxon>Coleoidea</taxon>
        <taxon>Octopodiformes</taxon>
        <taxon>Octopoda</taxon>
        <taxon>Incirrata</taxon>
        <taxon>Octopodidae</taxon>
        <taxon>Octopus</taxon>
    </lineage>
</organism>
<dbReference type="InterPro" id="IPR028846">
    <property type="entry name" value="Recoverin"/>
</dbReference>
<dbReference type="STRING" id="37653.A0A0L8GPY8"/>
<gene>
    <name evidence="5" type="ORF">OCBIM_22030463mg</name>
</gene>
<dbReference type="PANTHER" id="PTHR23055">
    <property type="entry name" value="CALCIUM BINDING PROTEINS"/>
    <property type="match status" value="1"/>
</dbReference>
<dbReference type="SUPFAM" id="SSF47473">
    <property type="entry name" value="EF-hand"/>
    <property type="match status" value="1"/>
</dbReference>
<dbReference type="PANTHER" id="PTHR23055:SF60">
    <property type="entry name" value="CALAXIN"/>
    <property type="match status" value="1"/>
</dbReference>
<evidence type="ECO:0000256" key="2">
    <source>
        <dbReference type="ARBA" id="ARBA00022737"/>
    </source>
</evidence>
<dbReference type="InterPro" id="IPR018247">
    <property type="entry name" value="EF_Hand_1_Ca_BS"/>
</dbReference>
<evidence type="ECO:0000256" key="1">
    <source>
        <dbReference type="ARBA" id="ARBA00022723"/>
    </source>
</evidence>
<dbReference type="KEGG" id="obi:106875643"/>
<dbReference type="EMBL" id="KQ420992">
    <property type="protein sequence ID" value="KOF78650.1"/>
    <property type="molecule type" value="Genomic_DNA"/>
</dbReference>
<dbReference type="PROSITE" id="PS50222">
    <property type="entry name" value="EF_HAND_2"/>
    <property type="match status" value="2"/>
</dbReference>
<evidence type="ECO:0000256" key="3">
    <source>
        <dbReference type="ARBA" id="ARBA00022837"/>
    </source>
</evidence>